<feature type="compositionally biased region" description="Acidic residues" evidence="1">
    <location>
        <begin position="557"/>
        <end position="576"/>
    </location>
</feature>
<feature type="region of interest" description="Disordered" evidence="1">
    <location>
        <begin position="398"/>
        <end position="469"/>
    </location>
</feature>
<accession>A0ABV0JWB7</accession>
<feature type="compositionally biased region" description="Low complexity" evidence="1">
    <location>
        <begin position="425"/>
        <end position="434"/>
    </location>
</feature>
<dbReference type="Proteomes" id="UP001442494">
    <property type="component" value="Unassembled WGS sequence"/>
</dbReference>
<organism evidence="2 3">
    <name type="scientific">Funiculus sociatus GB2-A5</name>
    <dbReference type="NCBI Taxonomy" id="2933946"/>
    <lineage>
        <taxon>Bacteria</taxon>
        <taxon>Bacillati</taxon>
        <taxon>Cyanobacteriota</taxon>
        <taxon>Cyanophyceae</taxon>
        <taxon>Coleofasciculales</taxon>
        <taxon>Coleofasciculaceae</taxon>
        <taxon>Funiculus</taxon>
    </lineage>
</organism>
<feature type="region of interest" description="Disordered" evidence="1">
    <location>
        <begin position="533"/>
        <end position="582"/>
    </location>
</feature>
<sequence length="889" mass="98444">MEYWEFLLQKEGDRSWLSLKKPSLEILEGRYRVVAHSNRPNTAVEIRITHDSTEEVPPRRRSQKRSRRTNAQGLMVVIPFTYFKPGIWDLRCSGDIMSDFLGNTWQQTIKFQVLPQAAETSTDSDSAEEDISPEIFHPHSAEMPETSQPPTEAESQRWKAASMPVSDLMEHSLQMVDEILHQVVDPLWQAFEPIPSAPPQRLFTLDSELPREELPEFQSAIDSPDIATDITQPQVEAIPETFLRLILDQENFVARRGEPIIFSGEVEVLDTSSSQKCVQGGTLRVEMRDPQNSKILVDVEQPLPEQVSSFAFRCNLELPEECKTRLILGEVTLIDETQTVLATQSFTVTADLEDLLGAIANDREAENLLNPPLGSLLAETPPLDSSFLDLVQQPKENQPLRLEPLPSQPLPPQITRSDPAKEAALKAPKLPAIASDTDATDSEGKTSVTPPPPPLGSLPPKIYRPDPANPVNKTLKLPLISGSAPVTEVQEAIIDSSSSREIEPPTEENTAQEQAPSDVEQLVDNLLNNLADSWQRPEIPSVEDDSEDADTTANEDVGIEEPSDTPEPDNPAEDSDPTSTVDTAFATLKLKDRFLSRLNDLANDEELAQLLQPEEELPATEPELTESLSAPDVTQEGSEITGVVDETETAAIQLSSESDSQAPPESMSTDWELVAQLLDQQPPLPEFDEEDAAISSDAPSNSEVAAESPLTITQNPTNTFSTANFGGNWADQEIVVDDDPFEEPLGRSDRIFPFPPSHYPQPQASALDEEPVPAPELVLPEGELIAGQLLLLRVKLNSELSRIYVKLWVHDRQTRSLLDGPRWLVDFSPNAFGVLETMTQLTVPFGSMSIRFEAVTVDTYTQRESHKVTLDRTVIPPDLPNWSLDEFGD</sequence>
<feature type="region of interest" description="Disordered" evidence="1">
    <location>
        <begin position="690"/>
        <end position="719"/>
    </location>
</feature>
<evidence type="ECO:0000313" key="2">
    <source>
        <dbReference type="EMBL" id="MEP0867668.1"/>
    </source>
</evidence>
<comment type="caution">
    <text evidence="2">The sequence shown here is derived from an EMBL/GenBank/DDBJ whole genome shotgun (WGS) entry which is preliminary data.</text>
</comment>
<evidence type="ECO:0000256" key="1">
    <source>
        <dbReference type="SAM" id="MobiDB-lite"/>
    </source>
</evidence>
<dbReference type="EMBL" id="JAMPKK010000081">
    <property type="protein sequence ID" value="MEP0867668.1"/>
    <property type="molecule type" value="Genomic_DNA"/>
</dbReference>
<feature type="compositionally biased region" description="Polar residues" evidence="1">
    <location>
        <begin position="710"/>
        <end position="719"/>
    </location>
</feature>
<keyword evidence="3" id="KW-1185">Reference proteome</keyword>
<evidence type="ECO:0000313" key="3">
    <source>
        <dbReference type="Proteomes" id="UP001442494"/>
    </source>
</evidence>
<reference evidence="2 3" key="1">
    <citation type="submission" date="2022-04" db="EMBL/GenBank/DDBJ databases">
        <title>Positive selection, recombination, and allopatry shape intraspecific diversity of widespread and dominant cyanobacteria.</title>
        <authorList>
            <person name="Wei J."/>
            <person name="Shu W."/>
            <person name="Hu C."/>
        </authorList>
    </citation>
    <scope>NUCLEOTIDE SEQUENCE [LARGE SCALE GENOMIC DNA]</scope>
    <source>
        <strain evidence="2 3">GB2-A5</strain>
    </source>
</reference>
<feature type="region of interest" description="Disordered" evidence="1">
    <location>
        <begin position="494"/>
        <end position="518"/>
    </location>
</feature>
<protein>
    <submittedName>
        <fullName evidence="2">Uncharacterized protein</fullName>
    </submittedName>
</protein>
<dbReference type="RefSeq" id="WP_190427181.1">
    <property type="nucleotide sequence ID" value="NZ_JAMPKK010000081.1"/>
</dbReference>
<gene>
    <name evidence="2" type="ORF">NDI37_24780</name>
</gene>
<feature type="compositionally biased region" description="Acidic residues" evidence="1">
    <location>
        <begin position="541"/>
        <end position="550"/>
    </location>
</feature>
<proteinExistence type="predicted"/>
<name>A0ABV0JWB7_9CYAN</name>
<feature type="region of interest" description="Disordered" evidence="1">
    <location>
        <begin position="614"/>
        <end position="637"/>
    </location>
</feature>